<dbReference type="AlphaFoldDB" id="A0A423X522"/>
<dbReference type="EMBL" id="LKEA01000002">
    <property type="protein sequence ID" value="ROW11054.1"/>
    <property type="molecule type" value="Genomic_DNA"/>
</dbReference>
<accession>A0A423X522</accession>
<proteinExistence type="predicted"/>
<organism evidence="1 2">
    <name type="scientific">Cytospora schulzeri</name>
    <dbReference type="NCBI Taxonomy" id="448051"/>
    <lineage>
        <taxon>Eukaryota</taxon>
        <taxon>Fungi</taxon>
        <taxon>Dikarya</taxon>
        <taxon>Ascomycota</taxon>
        <taxon>Pezizomycotina</taxon>
        <taxon>Sordariomycetes</taxon>
        <taxon>Sordariomycetidae</taxon>
        <taxon>Diaporthales</taxon>
        <taxon>Cytosporaceae</taxon>
        <taxon>Cytospora</taxon>
    </lineage>
</organism>
<reference evidence="1 2" key="1">
    <citation type="submission" date="2015-09" db="EMBL/GenBank/DDBJ databases">
        <title>Host preference determinants of Valsa canker pathogens revealed by comparative genomics.</title>
        <authorList>
            <person name="Yin Z."/>
            <person name="Huang L."/>
        </authorList>
    </citation>
    <scope>NUCLEOTIDE SEQUENCE [LARGE SCALE GENOMIC DNA]</scope>
    <source>
        <strain evidence="1 2">03-1</strain>
    </source>
</reference>
<evidence type="ECO:0000313" key="2">
    <source>
        <dbReference type="Proteomes" id="UP000283895"/>
    </source>
</evidence>
<dbReference type="OrthoDB" id="4267316at2759"/>
<evidence type="ECO:0008006" key="3">
    <source>
        <dbReference type="Google" id="ProtNLM"/>
    </source>
</evidence>
<keyword evidence="2" id="KW-1185">Reference proteome</keyword>
<sequence length="391" mass="44232">MDLSAEQQAFFDQWAASRTSNSGEWVKQWEPPEQPDKPEVPYIAGFTVQIHRHVPPTARRPHLSEEFLKTVTHCEAVVANPALETSPVQPETAQLTFTSPIASGPARGAQIVACMVTLQDERGGQTKEPFQATAKIFDPLYYSFRTDIGCNPLDTVYEAVEHYTIEAAAYEYLYKTGQTGSFAPNYFGTWILTLPITVKGKSYMRPVHLILIEHLDGISPRDADIERRYYRHMGDVESFDYPEQYRLEVLARILDGYVRQMRSGLVQGDLAGRNVVLVANDDVASASPTEKVNGLALPRVVLIDYNFARVQEGEPSDEAASLPYNPASVFWYEWLWSDFPGWTPNEWAELEPQQEWLLRRFNGEGQRELYLPVPDELVQSLEPASTSQHTS</sequence>
<name>A0A423X522_9PEZI</name>
<gene>
    <name evidence="1" type="ORF">VMCG_01096</name>
</gene>
<evidence type="ECO:0000313" key="1">
    <source>
        <dbReference type="EMBL" id="ROW11054.1"/>
    </source>
</evidence>
<dbReference type="Proteomes" id="UP000283895">
    <property type="component" value="Unassembled WGS sequence"/>
</dbReference>
<comment type="caution">
    <text evidence="1">The sequence shown here is derived from an EMBL/GenBank/DDBJ whole genome shotgun (WGS) entry which is preliminary data.</text>
</comment>
<protein>
    <recommendedName>
        <fullName evidence="3">Protein kinase domain-containing protein</fullName>
    </recommendedName>
</protein>